<dbReference type="Pfam" id="PF00986">
    <property type="entry name" value="DNA_gyraseB_C"/>
    <property type="match status" value="1"/>
</dbReference>
<dbReference type="InterPro" id="IPR006171">
    <property type="entry name" value="TOPRIM_dom"/>
</dbReference>
<sequence>MNKKTNHSYSDESIQVLEELEAVRKRPGMYIGSTNQEGLHHLIWEIVDNSVDEVIAGYANKIVIQLFPDHSVMVQDNGRGIPVGIHKTTKLSTVDTVFTKLHAGGKFGGDSAYKVSGGLHGVGSSVVNALSEFLIVEVARDKTLYQSQFHNGGKIKQALKKIGNTTIRGTKVYFKPDKTIFPICEFRSNIIIERLRETSYLFENLIISFTDQENNTHIFNATEGLAGYVKFMNENRKGISPICFFQGEEEKISVKLAFQYTDEINDSVVSFANSVKTKLGGSHEIGFKNAITEVINAYAKKNKLLKKGDLETSDILEGISAVISVHIPESLIMYEGQTKNKLFTPEAKNAVYKVAVNQISKWLTDNKPAAEAIIKKAILSQESRVAAKKAREEVRKIKTAKNTRMLAGKLTPAQSKKASDNEIFIVEGDSAGGSAKNCRSKFNQAILPLKGKIINAEKFRLIDLLNNDEITSIINAIGVGFGKDIDLKKINYGKIIIMTDADNDGAHIQSLLLTLFYRYMKPLIENNHVYLANPPLYMVKVPKIKKPFYVWTNHEINQLKQKHESVEIKRFKGLGEMQPEQLWETTMNPETRQLVLVTMENISLIERRVLTLMGNDIAIRRDWINENVNFVAEDEIYEK</sequence>
<organism evidence="9 10">
    <name type="scientific">Mycoplasmoides fastidiosum</name>
    <dbReference type="NCBI Taxonomy" id="92758"/>
    <lineage>
        <taxon>Bacteria</taxon>
        <taxon>Bacillati</taxon>
        <taxon>Mycoplasmatota</taxon>
        <taxon>Mycoplasmoidales</taxon>
        <taxon>Mycoplasmoidaceae</taxon>
        <taxon>Mycoplasmoides</taxon>
    </lineage>
</organism>
<dbReference type="InterPro" id="IPR013506">
    <property type="entry name" value="Topo_IIA_bsu_dom2"/>
</dbReference>
<comment type="catalytic activity">
    <reaction evidence="1">
        <text>ATP-dependent breakage, passage and rejoining of double-stranded DNA.</text>
        <dbReference type="EC" id="5.6.2.2"/>
    </reaction>
</comment>
<gene>
    <name evidence="9" type="ORF">J2Z62_000670</name>
</gene>
<dbReference type="InterPro" id="IPR013760">
    <property type="entry name" value="Topo_IIA-like_dom_sf"/>
</dbReference>
<dbReference type="PANTHER" id="PTHR45866">
    <property type="entry name" value="DNA GYRASE/TOPOISOMERASE SUBUNIT B"/>
    <property type="match status" value="1"/>
</dbReference>
<dbReference type="Pfam" id="PF01751">
    <property type="entry name" value="Toprim"/>
    <property type="match status" value="1"/>
</dbReference>
<comment type="caution">
    <text evidence="9">The sequence shown here is derived from an EMBL/GenBank/DDBJ whole genome shotgun (WGS) entry which is preliminary data.</text>
</comment>
<keyword evidence="6" id="KW-0238">DNA-binding</keyword>
<dbReference type="InterPro" id="IPR014721">
    <property type="entry name" value="Ribsml_uS5_D2-typ_fold_subgr"/>
</dbReference>
<dbReference type="PROSITE" id="PS50880">
    <property type="entry name" value="TOPRIM"/>
    <property type="match status" value="1"/>
</dbReference>
<dbReference type="EMBL" id="JAUSWO010000001">
    <property type="protein sequence ID" value="MDQ0514232.1"/>
    <property type="molecule type" value="Genomic_DNA"/>
</dbReference>
<dbReference type="SMART" id="SM00433">
    <property type="entry name" value="TOP2c"/>
    <property type="match status" value="1"/>
</dbReference>
<dbReference type="InterPro" id="IPR002288">
    <property type="entry name" value="DNA_gyrase_B_C"/>
</dbReference>
<dbReference type="Pfam" id="PF00204">
    <property type="entry name" value="DNA_gyraseB"/>
    <property type="match status" value="1"/>
</dbReference>
<evidence type="ECO:0000313" key="9">
    <source>
        <dbReference type="EMBL" id="MDQ0514232.1"/>
    </source>
</evidence>
<dbReference type="SUPFAM" id="SSF55874">
    <property type="entry name" value="ATPase domain of HSP90 chaperone/DNA topoisomerase II/histidine kinase"/>
    <property type="match status" value="1"/>
</dbReference>
<dbReference type="RefSeq" id="WP_256547080.1">
    <property type="nucleotide sequence ID" value="NZ_CP101809.1"/>
</dbReference>
<keyword evidence="7 9" id="KW-0413">Isomerase</keyword>
<proteinExistence type="predicted"/>
<evidence type="ECO:0000259" key="8">
    <source>
        <dbReference type="PROSITE" id="PS50880"/>
    </source>
</evidence>
<dbReference type="InterPro" id="IPR000565">
    <property type="entry name" value="Topo_IIA_B"/>
</dbReference>
<dbReference type="PROSITE" id="PS00177">
    <property type="entry name" value="TOPOISOMERASE_II"/>
    <property type="match status" value="1"/>
</dbReference>
<dbReference type="PRINTS" id="PR01159">
    <property type="entry name" value="DNAGYRASEB"/>
</dbReference>
<dbReference type="PRINTS" id="PR00418">
    <property type="entry name" value="TPI2FAMILY"/>
</dbReference>
<evidence type="ECO:0000256" key="4">
    <source>
        <dbReference type="ARBA" id="ARBA00022723"/>
    </source>
</evidence>
<name>A0ABU0LZW6_9BACT</name>
<evidence type="ECO:0000256" key="2">
    <source>
        <dbReference type="ARBA" id="ARBA00001946"/>
    </source>
</evidence>
<keyword evidence="5" id="KW-0460">Magnesium</keyword>
<dbReference type="SUPFAM" id="SSF54211">
    <property type="entry name" value="Ribosomal protein S5 domain 2-like"/>
    <property type="match status" value="1"/>
</dbReference>
<accession>A0ABU0LZW6</accession>
<protein>
    <recommendedName>
        <fullName evidence="3">DNA topoisomerase (ATP-hydrolyzing)</fullName>
        <ecNumber evidence="3">5.6.2.2</ecNumber>
    </recommendedName>
</protein>
<dbReference type="Gene3D" id="3.40.50.670">
    <property type="match status" value="1"/>
</dbReference>
<dbReference type="InterPro" id="IPR013759">
    <property type="entry name" value="Topo_IIA_B_C"/>
</dbReference>
<dbReference type="Proteomes" id="UP001240643">
    <property type="component" value="Unassembled WGS sequence"/>
</dbReference>
<dbReference type="PANTHER" id="PTHR45866:SF12">
    <property type="entry name" value="DNA TOPOISOMERASE 4 SUBUNIT B"/>
    <property type="match status" value="1"/>
</dbReference>
<dbReference type="InterPro" id="IPR003594">
    <property type="entry name" value="HATPase_dom"/>
</dbReference>
<dbReference type="InterPro" id="IPR001241">
    <property type="entry name" value="Topo_IIA"/>
</dbReference>
<dbReference type="InterPro" id="IPR020568">
    <property type="entry name" value="Ribosomal_Su5_D2-typ_SF"/>
</dbReference>
<dbReference type="InterPro" id="IPR036890">
    <property type="entry name" value="HATPase_C_sf"/>
</dbReference>
<evidence type="ECO:0000313" key="10">
    <source>
        <dbReference type="Proteomes" id="UP001240643"/>
    </source>
</evidence>
<evidence type="ECO:0000256" key="1">
    <source>
        <dbReference type="ARBA" id="ARBA00000185"/>
    </source>
</evidence>
<dbReference type="Gene3D" id="3.30.565.10">
    <property type="entry name" value="Histidine kinase-like ATPase, C-terminal domain"/>
    <property type="match status" value="1"/>
</dbReference>
<feature type="domain" description="Toprim" evidence="8">
    <location>
        <begin position="421"/>
        <end position="535"/>
    </location>
</feature>
<dbReference type="SUPFAM" id="SSF56719">
    <property type="entry name" value="Type II DNA topoisomerase"/>
    <property type="match status" value="1"/>
</dbReference>
<evidence type="ECO:0000256" key="5">
    <source>
        <dbReference type="ARBA" id="ARBA00022842"/>
    </source>
</evidence>
<dbReference type="EC" id="5.6.2.2" evidence="3"/>
<keyword evidence="4" id="KW-0479">Metal-binding</keyword>
<dbReference type="SMART" id="SM00387">
    <property type="entry name" value="HATPase_c"/>
    <property type="match status" value="1"/>
</dbReference>
<dbReference type="GO" id="GO:0003918">
    <property type="term" value="F:DNA topoisomerase type II (double strand cut, ATP-hydrolyzing) activity"/>
    <property type="evidence" value="ECO:0007669"/>
    <property type="project" value="UniProtKB-EC"/>
</dbReference>
<dbReference type="Pfam" id="PF02518">
    <property type="entry name" value="HATPase_c"/>
    <property type="match status" value="1"/>
</dbReference>
<dbReference type="CDD" id="cd16928">
    <property type="entry name" value="HATPase_GyrB-like"/>
    <property type="match status" value="1"/>
</dbReference>
<dbReference type="Gene3D" id="3.30.230.10">
    <property type="match status" value="1"/>
</dbReference>
<evidence type="ECO:0000256" key="7">
    <source>
        <dbReference type="ARBA" id="ARBA00023235"/>
    </source>
</evidence>
<comment type="cofactor">
    <cofactor evidence="2">
        <name>Mg(2+)</name>
        <dbReference type="ChEBI" id="CHEBI:18420"/>
    </cofactor>
</comment>
<dbReference type="NCBIfam" id="NF004189">
    <property type="entry name" value="PRK05644.1"/>
    <property type="match status" value="1"/>
</dbReference>
<evidence type="ECO:0000256" key="6">
    <source>
        <dbReference type="ARBA" id="ARBA00023125"/>
    </source>
</evidence>
<dbReference type="InterPro" id="IPR018522">
    <property type="entry name" value="TopoIIA_CS"/>
</dbReference>
<keyword evidence="10" id="KW-1185">Reference proteome</keyword>
<evidence type="ECO:0000256" key="3">
    <source>
        <dbReference type="ARBA" id="ARBA00012895"/>
    </source>
</evidence>
<reference evidence="9" key="1">
    <citation type="submission" date="2023-07" db="EMBL/GenBank/DDBJ databases">
        <title>Genomic Encyclopedia of Type Strains, Phase IV (KMG-IV): sequencing the most valuable type-strain genomes for metagenomic binning, comparative biology and taxonomic classification.</title>
        <authorList>
            <person name="Goeker M."/>
        </authorList>
    </citation>
    <scope>NUCLEOTIDE SEQUENCE [LARGE SCALE GENOMIC DNA]</scope>
    <source>
        <strain evidence="9">DSM 21204</strain>
    </source>
</reference>